<dbReference type="InterPro" id="IPR043128">
    <property type="entry name" value="Rev_trsase/Diguanyl_cyclase"/>
</dbReference>
<comment type="caution">
    <text evidence="2">The sequence shown here is derived from an EMBL/GenBank/DDBJ whole genome shotgun (WGS) entry which is preliminary data.</text>
</comment>
<accession>A0ABV7WG36</accession>
<keyword evidence="2" id="KW-0808">Transferase</keyword>
<dbReference type="InterPro" id="IPR029787">
    <property type="entry name" value="Nucleotide_cyclase"/>
</dbReference>
<reference evidence="3" key="1">
    <citation type="journal article" date="2019" name="Int. J. Syst. Evol. Microbiol.">
        <title>The Global Catalogue of Microorganisms (GCM) 10K type strain sequencing project: providing services to taxonomists for standard genome sequencing and annotation.</title>
        <authorList>
            <consortium name="The Broad Institute Genomics Platform"/>
            <consortium name="The Broad Institute Genome Sequencing Center for Infectious Disease"/>
            <person name="Wu L."/>
            <person name="Ma J."/>
        </authorList>
    </citation>
    <scope>NUCLEOTIDE SEQUENCE [LARGE SCALE GENOMIC DNA]</scope>
    <source>
        <strain evidence="3">NCAIM B.02333</strain>
    </source>
</reference>
<keyword evidence="3" id="KW-1185">Reference proteome</keyword>
<dbReference type="PANTHER" id="PTHR45138">
    <property type="entry name" value="REGULATORY COMPONENTS OF SENSORY TRANSDUCTION SYSTEM"/>
    <property type="match status" value="1"/>
</dbReference>
<dbReference type="SUPFAM" id="SSF55073">
    <property type="entry name" value="Nucleotide cyclase"/>
    <property type="match status" value="1"/>
</dbReference>
<dbReference type="Gene3D" id="3.30.70.270">
    <property type="match status" value="1"/>
</dbReference>
<gene>
    <name evidence="2" type="ORF">ACFOLH_08435</name>
</gene>
<dbReference type="NCBIfam" id="TIGR00254">
    <property type="entry name" value="GGDEF"/>
    <property type="match status" value="1"/>
</dbReference>
<dbReference type="Proteomes" id="UP001595685">
    <property type="component" value="Unassembled WGS sequence"/>
</dbReference>
<dbReference type="SMART" id="SM00267">
    <property type="entry name" value="GGDEF"/>
    <property type="match status" value="1"/>
</dbReference>
<sequence>MSEARPAPRWWAWLLERHLSRGPRAPRLTAAERARLQEELERLTGIDAMTGLLNRSTARQRLHAENLGGTAGVMLLLDLDSFKAVNDQFGYVTGDVALCVLADRFRDACPDGSTLSRWSGEEFLVLLPGATLREGVVLALELAAAVRAPVDARGTTLYLRASVGVARWTDGDVEGCTDRAEACAYRAKESQDDVVTEGDLLG</sequence>
<evidence type="ECO:0000313" key="3">
    <source>
        <dbReference type="Proteomes" id="UP001595685"/>
    </source>
</evidence>
<dbReference type="EMBL" id="JBHRWW010000004">
    <property type="protein sequence ID" value="MFC3688367.1"/>
    <property type="molecule type" value="Genomic_DNA"/>
</dbReference>
<dbReference type="InterPro" id="IPR050469">
    <property type="entry name" value="Diguanylate_Cyclase"/>
</dbReference>
<dbReference type="EC" id="2.7.7.65" evidence="2"/>
<dbReference type="PANTHER" id="PTHR45138:SF9">
    <property type="entry name" value="DIGUANYLATE CYCLASE DGCM-RELATED"/>
    <property type="match status" value="1"/>
</dbReference>
<proteinExistence type="predicted"/>
<keyword evidence="2" id="KW-0548">Nucleotidyltransferase</keyword>
<feature type="domain" description="GGDEF" evidence="1">
    <location>
        <begin position="70"/>
        <end position="200"/>
    </location>
</feature>
<organism evidence="2 3">
    <name type="scientific">Aquipuribacter hungaricus</name>
    <dbReference type="NCBI Taxonomy" id="545624"/>
    <lineage>
        <taxon>Bacteria</taxon>
        <taxon>Bacillati</taxon>
        <taxon>Actinomycetota</taxon>
        <taxon>Actinomycetes</taxon>
        <taxon>Micrococcales</taxon>
        <taxon>Intrasporangiaceae</taxon>
        <taxon>Aquipuribacter</taxon>
    </lineage>
</organism>
<dbReference type="GO" id="GO:0052621">
    <property type="term" value="F:diguanylate cyclase activity"/>
    <property type="evidence" value="ECO:0007669"/>
    <property type="project" value="UniProtKB-EC"/>
</dbReference>
<evidence type="ECO:0000259" key="1">
    <source>
        <dbReference type="PROSITE" id="PS50887"/>
    </source>
</evidence>
<dbReference type="Pfam" id="PF00990">
    <property type="entry name" value="GGDEF"/>
    <property type="match status" value="1"/>
</dbReference>
<name>A0ABV7WG36_9MICO</name>
<dbReference type="CDD" id="cd01949">
    <property type="entry name" value="GGDEF"/>
    <property type="match status" value="1"/>
</dbReference>
<dbReference type="RefSeq" id="WP_340291344.1">
    <property type="nucleotide sequence ID" value="NZ_JBBEOI010000037.1"/>
</dbReference>
<dbReference type="PROSITE" id="PS50887">
    <property type="entry name" value="GGDEF"/>
    <property type="match status" value="1"/>
</dbReference>
<dbReference type="InterPro" id="IPR000160">
    <property type="entry name" value="GGDEF_dom"/>
</dbReference>
<protein>
    <submittedName>
        <fullName evidence="2">GGDEF domain-containing protein</fullName>
        <ecNumber evidence="2">2.7.7.65</ecNumber>
    </submittedName>
</protein>
<evidence type="ECO:0000313" key="2">
    <source>
        <dbReference type="EMBL" id="MFC3688367.1"/>
    </source>
</evidence>